<organism evidence="1 2">
    <name type="scientific">Petralouisia muris</name>
    <dbReference type="NCBI Taxonomy" id="3032872"/>
    <lineage>
        <taxon>Bacteria</taxon>
        <taxon>Bacillati</taxon>
        <taxon>Bacillota</taxon>
        <taxon>Clostridia</taxon>
        <taxon>Lachnospirales</taxon>
        <taxon>Lachnospiraceae</taxon>
        <taxon>Petralouisia</taxon>
    </lineage>
</organism>
<comment type="caution">
    <text evidence="1">The sequence shown here is derived from an EMBL/GenBank/DDBJ whole genome shotgun (WGS) entry which is preliminary data.</text>
</comment>
<dbReference type="EMBL" id="SRYA01000023">
    <property type="protein sequence ID" value="TGY95850.1"/>
    <property type="molecule type" value="Genomic_DNA"/>
</dbReference>
<keyword evidence="2" id="KW-1185">Reference proteome</keyword>
<dbReference type="Proteomes" id="UP000304953">
    <property type="component" value="Unassembled WGS sequence"/>
</dbReference>
<proteinExistence type="predicted"/>
<protein>
    <submittedName>
        <fullName evidence="1">Uncharacterized protein</fullName>
    </submittedName>
</protein>
<reference evidence="1" key="1">
    <citation type="submission" date="2019-04" db="EMBL/GenBank/DDBJ databases">
        <title>Microbes associate with the intestines of laboratory mice.</title>
        <authorList>
            <person name="Navarre W."/>
            <person name="Wong E."/>
            <person name="Huang K."/>
            <person name="Tropini C."/>
            <person name="Ng K."/>
            <person name="Yu B."/>
        </authorList>
    </citation>
    <scope>NUCLEOTIDE SEQUENCE</scope>
    <source>
        <strain evidence="1">NM01_1-7b</strain>
    </source>
</reference>
<evidence type="ECO:0000313" key="2">
    <source>
        <dbReference type="Proteomes" id="UP000304953"/>
    </source>
</evidence>
<gene>
    <name evidence="1" type="ORF">E5329_12770</name>
</gene>
<name>A0AC61RVJ2_9FIRM</name>
<accession>A0AC61RVJ2</accession>
<sequence length="136" mass="15935">MKKNFLLCGFTGWCLEILFTAFDSFRRRELQLMGKTSLWMFPIYGMAAFFKPFCHLMKRLPALIRAFFYSCFIFLGEYVSGSILKKYQMCPWDYSSSPANIKGVIRLDYAPLWMIAGLIFEKLLTKSPAKQEKKSY</sequence>
<evidence type="ECO:0000313" key="1">
    <source>
        <dbReference type="EMBL" id="TGY95850.1"/>
    </source>
</evidence>